<evidence type="ECO:0000259" key="11">
    <source>
        <dbReference type="Pfam" id="PF16187"/>
    </source>
</evidence>
<gene>
    <name evidence="13" type="primary">STE23_3</name>
    <name evidence="13" type="ORF">H4219_003497</name>
</gene>
<dbReference type="GO" id="GO:0005737">
    <property type="term" value="C:cytoplasm"/>
    <property type="evidence" value="ECO:0007669"/>
    <property type="project" value="UniProtKB-ARBA"/>
</dbReference>
<feature type="domain" description="Peptidase M16 C-terminal" evidence="10">
    <location>
        <begin position="266"/>
        <end position="444"/>
    </location>
</feature>
<dbReference type="AlphaFoldDB" id="A0A9W8DT96"/>
<keyword evidence="7 13" id="KW-0482">Metalloprotease</keyword>
<comment type="similarity">
    <text evidence="2">Belongs to the peptidase M16 family.</text>
</comment>
<evidence type="ECO:0000256" key="8">
    <source>
        <dbReference type="SAM" id="MobiDB-lite"/>
    </source>
</evidence>
<reference evidence="13" key="1">
    <citation type="submission" date="2022-07" db="EMBL/GenBank/DDBJ databases">
        <title>Phylogenomic reconstructions and comparative analyses of Kickxellomycotina fungi.</title>
        <authorList>
            <person name="Reynolds N.K."/>
            <person name="Stajich J.E."/>
            <person name="Barry K."/>
            <person name="Grigoriev I.V."/>
            <person name="Crous P."/>
            <person name="Smith M.E."/>
        </authorList>
    </citation>
    <scope>NUCLEOTIDE SEQUENCE</scope>
    <source>
        <strain evidence="13">NBRC 100468</strain>
    </source>
</reference>
<keyword evidence="4" id="KW-0479">Metal-binding</keyword>
<dbReference type="InterPro" id="IPR054734">
    <property type="entry name" value="PqqF-like_C_4"/>
</dbReference>
<dbReference type="InterPro" id="IPR007863">
    <property type="entry name" value="Peptidase_M16_C"/>
</dbReference>
<dbReference type="Gene3D" id="3.30.830.10">
    <property type="entry name" value="Metalloenzyme, LuxS/M16 peptidase-like"/>
    <property type="match status" value="4"/>
</dbReference>
<feature type="domain" description="Coenzyme PQQ synthesis protein F-like C-terminal lobe" evidence="12">
    <location>
        <begin position="844"/>
        <end position="941"/>
    </location>
</feature>
<dbReference type="PROSITE" id="PS00143">
    <property type="entry name" value="INSULINASE"/>
    <property type="match status" value="1"/>
</dbReference>
<keyword evidence="5 13" id="KW-0378">Hydrolase</keyword>
<dbReference type="InterPro" id="IPR050626">
    <property type="entry name" value="Peptidase_M16"/>
</dbReference>
<evidence type="ECO:0000313" key="14">
    <source>
        <dbReference type="Proteomes" id="UP001150538"/>
    </source>
</evidence>
<dbReference type="InterPro" id="IPR011765">
    <property type="entry name" value="Pept_M16_N"/>
</dbReference>
<evidence type="ECO:0000256" key="4">
    <source>
        <dbReference type="ARBA" id="ARBA00022723"/>
    </source>
</evidence>
<dbReference type="GO" id="GO:0004222">
    <property type="term" value="F:metalloendopeptidase activity"/>
    <property type="evidence" value="ECO:0007669"/>
    <property type="project" value="UniProtKB-EC"/>
</dbReference>
<dbReference type="OrthoDB" id="952271at2759"/>
<dbReference type="InterPro" id="IPR001431">
    <property type="entry name" value="Pept_M16_Zn_BS"/>
</dbReference>
<dbReference type="Pfam" id="PF05193">
    <property type="entry name" value="Peptidase_M16_C"/>
    <property type="match status" value="1"/>
</dbReference>
<evidence type="ECO:0000259" key="9">
    <source>
        <dbReference type="Pfam" id="PF00675"/>
    </source>
</evidence>
<dbReference type="Pfam" id="PF16187">
    <property type="entry name" value="Peptidase_M16_M"/>
    <property type="match status" value="1"/>
</dbReference>
<name>A0A9W8DT96_9FUNG</name>
<dbReference type="Pfam" id="PF22456">
    <property type="entry name" value="PqqF-like_C_4"/>
    <property type="match status" value="1"/>
</dbReference>
<comment type="caution">
    <text evidence="13">The sequence shown here is derived from an EMBL/GenBank/DDBJ whole genome shotgun (WGS) entry which is preliminary data.</text>
</comment>
<evidence type="ECO:0000256" key="7">
    <source>
        <dbReference type="ARBA" id="ARBA00023049"/>
    </source>
</evidence>
<dbReference type="GO" id="GO:0006508">
    <property type="term" value="P:proteolysis"/>
    <property type="evidence" value="ECO:0007669"/>
    <property type="project" value="UniProtKB-KW"/>
</dbReference>
<dbReference type="Proteomes" id="UP001150538">
    <property type="component" value="Unassembled WGS sequence"/>
</dbReference>
<feature type="region of interest" description="Disordered" evidence="8">
    <location>
        <begin position="33"/>
        <end position="52"/>
    </location>
</feature>
<dbReference type="InterPro" id="IPR011249">
    <property type="entry name" value="Metalloenz_LuxS/M16"/>
</dbReference>
<dbReference type="InterPro" id="IPR032632">
    <property type="entry name" value="Peptidase_M16_M"/>
</dbReference>
<feature type="domain" description="Peptidase M16 middle/third" evidence="11">
    <location>
        <begin position="451"/>
        <end position="701"/>
    </location>
</feature>
<keyword evidence="14" id="KW-1185">Reference proteome</keyword>
<proteinExistence type="inferred from homology"/>
<evidence type="ECO:0000256" key="2">
    <source>
        <dbReference type="ARBA" id="ARBA00007261"/>
    </source>
</evidence>
<dbReference type="SUPFAM" id="SSF63411">
    <property type="entry name" value="LuxS/MPP-like metallohydrolase"/>
    <property type="match status" value="4"/>
</dbReference>
<evidence type="ECO:0000256" key="5">
    <source>
        <dbReference type="ARBA" id="ARBA00022801"/>
    </source>
</evidence>
<evidence type="ECO:0000256" key="3">
    <source>
        <dbReference type="ARBA" id="ARBA00022670"/>
    </source>
</evidence>
<dbReference type="GO" id="GO:0046872">
    <property type="term" value="F:metal ion binding"/>
    <property type="evidence" value="ECO:0007669"/>
    <property type="project" value="UniProtKB-KW"/>
</dbReference>
<evidence type="ECO:0000256" key="6">
    <source>
        <dbReference type="ARBA" id="ARBA00022833"/>
    </source>
</evidence>
<dbReference type="EMBL" id="JANBPU010000086">
    <property type="protein sequence ID" value="KAJ1916915.1"/>
    <property type="molecule type" value="Genomic_DNA"/>
</dbReference>
<evidence type="ECO:0000259" key="10">
    <source>
        <dbReference type="Pfam" id="PF05193"/>
    </source>
</evidence>
<accession>A0A9W8DT96</accession>
<feature type="compositionally biased region" description="Polar residues" evidence="8">
    <location>
        <begin position="35"/>
        <end position="51"/>
    </location>
</feature>
<keyword evidence="3" id="KW-0645">Protease</keyword>
<evidence type="ECO:0000259" key="12">
    <source>
        <dbReference type="Pfam" id="PF22456"/>
    </source>
</evidence>
<evidence type="ECO:0000313" key="13">
    <source>
        <dbReference type="EMBL" id="KAJ1916915.1"/>
    </source>
</evidence>
<keyword evidence="6" id="KW-0862">Zinc</keyword>
<organism evidence="13 14">
    <name type="scientific">Mycoemilia scoparia</name>
    <dbReference type="NCBI Taxonomy" id="417184"/>
    <lineage>
        <taxon>Eukaryota</taxon>
        <taxon>Fungi</taxon>
        <taxon>Fungi incertae sedis</taxon>
        <taxon>Zoopagomycota</taxon>
        <taxon>Kickxellomycotina</taxon>
        <taxon>Kickxellomycetes</taxon>
        <taxon>Kickxellales</taxon>
        <taxon>Kickxellaceae</taxon>
        <taxon>Mycoemilia</taxon>
    </lineage>
</organism>
<protein>
    <submittedName>
        <fullName evidence="13">Metalloprotease</fullName>
        <ecNumber evidence="13">3.4.24.56</ecNumber>
    </submittedName>
</protein>
<feature type="domain" description="Peptidase M16 N-terminal" evidence="9">
    <location>
        <begin position="103"/>
        <end position="218"/>
    </location>
</feature>
<sequence length="1229" mass="140128">MLSQTYSSTSIASDKSSIDTSYCPLTLKEALVSDPSLNPDSEHTANGSAGANDNRFYVRKTLDPINDSDEPITYYQYEGGKLATMGQDTREHRLLKLSNNMEVLITHDDKCITASGTLRVEVGSISVKSDFEGLAHLLEHMLFLGTEKHPDPNHFNHFLSINGGYTNAYTDLTHTAYQFMVTKTELEEALDRFSQFFISPLINPECTDREAKIVDSEFKGGFQDDTEKFQALIGLMSKLNHPLRTFSCGNYETLVTKAKDLGVNLRDAVADFFEKYYSSDIMKLAVCGGESLDELTRMVVTKFTPVKSKGITVENDFEAPFGPEELGRIAQFETTENGSLLCIEFPFPNIDEKFMEQPALYLERLCNSSDKGSLYKHLQDKGLIIDLGITVSSRYFTDSSSLSVNIVLTEEGYKSYKYVLKAVFAYFAMLRKNPPGEEFFHEQKELWAQGFKFATISRHLSFVENVVSNLANPYCPKYLAVVGDSMVKKYSFEAISNLINILTIKNCFMLLGSKNKDGKVKFTDHYELYDFKYRIDPFDEEFVQMLDDPKISFKLTLPKPNKYICRGLKNKEEIERGACHSNHEYTLLLKNDQGEVWYSKDSRFPAPKGKISTSFVIPKPKSLRELSYTTAFGMMTTLRFNSLMSGASDAGLFYGTNGLRSSVGLEASGYTPKLLKFFEKVVAHYKLPLLWPVYFKTLKDILKLVLREKEIELEEVVSAHEEFLDFDIIENPNESFELISKVEYLEFKKHVSKMFKEVYFITIAAGEFDEQVPLEIHSRICEKYKPKKLAPDQLVQEHGLYQHPGKHLTQLKTSDPKSLQCIFRLKLTSNKPYNHLDAVHNSIIANLLEQEIHKKLRTEEGLGYVVSCSTNGMAYERTSIIINISSNCDPSYIHLRVNKFLREFRDNYLESLTEDEYKSVAKFIKELINTPDYDLDDEFERIEGYIENGTYDFSCPQALAKCTEQITKDSVLKFWDREIDILNIHGTNSPIVIYEGYRLNDRMPTMAERQMYPESILGLYGCLHNADILKDNGGEERNKNLKENSGSIAGSIFKKKAKEAIPVSAPKYDIEYSDVSTIISDLHKEYLPTNTSKSGNVMDSIVKDFKYALLKQIRSATIDKAKLDKAFESEKSFCYIALQMAIDQYVEPLPESHKLPKGGVNGKDFIYATPEGIPVFEDFVKFREGMKKVEPLKCVRELKPKYTEYHSSKQPNVFQRSLEGTKGIFKNIK</sequence>
<dbReference type="PANTHER" id="PTHR43690">
    <property type="entry name" value="NARDILYSIN"/>
    <property type="match status" value="1"/>
</dbReference>
<dbReference type="Pfam" id="PF00675">
    <property type="entry name" value="Peptidase_M16"/>
    <property type="match status" value="1"/>
</dbReference>
<dbReference type="PANTHER" id="PTHR43690:SF18">
    <property type="entry name" value="INSULIN-DEGRADING ENZYME-RELATED"/>
    <property type="match status" value="1"/>
</dbReference>
<comment type="cofactor">
    <cofactor evidence="1">
        <name>Zn(2+)</name>
        <dbReference type="ChEBI" id="CHEBI:29105"/>
    </cofactor>
</comment>
<dbReference type="EC" id="3.4.24.56" evidence="13"/>
<dbReference type="FunFam" id="3.30.830.10:FF:000012">
    <property type="entry name" value="Protease 3"/>
    <property type="match status" value="1"/>
</dbReference>
<evidence type="ECO:0000256" key="1">
    <source>
        <dbReference type="ARBA" id="ARBA00001947"/>
    </source>
</evidence>